<keyword evidence="2" id="KW-1185">Reference proteome</keyword>
<dbReference type="AlphaFoldDB" id="A0A2Z7CSN4"/>
<dbReference type="EMBL" id="KQ994576">
    <property type="protein sequence ID" value="KZV47836.1"/>
    <property type="molecule type" value="Genomic_DNA"/>
</dbReference>
<proteinExistence type="predicted"/>
<name>A0A2Z7CSN4_9LAMI</name>
<organism evidence="1 2">
    <name type="scientific">Dorcoceras hygrometricum</name>
    <dbReference type="NCBI Taxonomy" id="472368"/>
    <lineage>
        <taxon>Eukaryota</taxon>
        <taxon>Viridiplantae</taxon>
        <taxon>Streptophyta</taxon>
        <taxon>Embryophyta</taxon>
        <taxon>Tracheophyta</taxon>
        <taxon>Spermatophyta</taxon>
        <taxon>Magnoliopsida</taxon>
        <taxon>eudicotyledons</taxon>
        <taxon>Gunneridae</taxon>
        <taxon>Pentapetalae</taxon>
        <taxon>asterids</taxon>
        <taxon>lamiids</taxon>
        <taxon>Lamiales</taxon>
        <taxon>Gesneriaceae</taxon>
        <taxon>Didymocarpoideae</taxon>
        <taxon>Trichosporeae</taxon>
        <taxon>Loxocarpinae</taxon>
        <taxon>Dorcoceras</taxon>
    </lineage>
</organism>
<sequence>MSCWSIAEFTAGALACSDERSVSVVLNAGEAFVLDDFGGAELPLLSSFDLYPFEALNRRWIRSAKLLCLRAVKSVVPLLLCVVPENSNAIIGVVTTGFECLSPSCDGLTGSEDHGLMISPVDTPCGYRGSLR</sequence>
<reference evidence="1 2" key="1">
    <citation type="journal article" date="2015" name="Proc. Natl. Acad. Sci. U.S.A.">
        <title>The resurrection genome of Boea hygrometrica: A blueprint for survival of dehydration.</title>
        <authorList>
            <person name="Xiao L."/>
            <person name="Yang G."/>
            <person name="Zhang L."/>
            <person name="Yang X."/>
            <person name="Zhao S."/>
            <person name="Ji Z."/>
            <person name="Zhou Q."/>
            <person name="Hu M."/>
            <person name="Wang Y."/>
            <person name="Chen M."/>
            <person name="Xu Y."/>
            <person name="Jin H."/>
            <person name="Xiao X."/>
            <person name="Hu G."/>
            <person name="Bao F."/>
            <person name="Hu Y."/>
            <person name="Wan P."/>
            <person name="Li L."/>
            <person name="Deng X."/>
            <person name="Kuang T."/>
            <person name="Xiang C."/>
            <person name="Zhu J.K."/>
            <person name="Oliver M.J."/>
            <person name="He Y."/>
        </authorList>
    </citation>
    <scope>NUCLEOTIDE SEQUENCE [LARGE SCALE GENOMIC DNA]</scope>
    <source>
        <strain evidence="2">cv. XS01</strain>
    </source>
</reference>
<evidence type="ECO:0000313" key="1">
    <source>
        <dbReference type="EMBL" id="KZV47836.1"/>
    </source>
</evidence>
<protein>
    <submittedName>
        <fullName evidence="1">Uncharacterized protein</fullName>
    </submittedName>
</protein>
<dbReference type="Proteomes" id="UP000250235">
    <property type="component" value="Unassembled WGS sequence"/>
</dbReference>
<evidence type="ECO:0000313" key="2">
    <source>
        <dbReference type="Proteomes" id="UP000250235"/>
    </source>
</evidence>
<accession>A0A2Z7CSN4</accession>
<gene>
    <name evidence="1" type="ORF">F511_38695</name>
</gene>